<evidence type="ECO:0000313" key="2">
    <source>
        <dbReference type="EMBL" id="MCI18317.1"/>
    </source>
</evidence>
<accession>A0A392Q2Z5</accession>
<evidence type="ECO:0000313" key="3">
    <source>
        <dbReference type="Proteomes" id="UP000265520"/>
    </source>
</evidence>
<dbReference type="EMBL" id="LXQA010109609">
    <property type="protein sequence ID" value="MCI18317.1"/>
    <property type="molecule type" value="Genomic_DNA"/>
</dbReference>
<protein>
    <submittedName>
        <fullName evidence="2">Uncharacterized protein</fullName>
    </submittedName>
</protein>
<dbReference type="AlphaFoldDB" id="A0A392Q2Z5"/>
<feature type="compositionally biased region" description="Basic and acidic residues" evidence="1">
    <location>
        <begin position="27"/>
        <end position="38"/>
    </location>
</feature>
<dbReference type="Proteomes" id="UP000265520">
    <property type="component" value="Unassembled WGS sequence"/>
</dbReference>
<feature type="region of interest" description="Disordered" evidence="1">
    <location>
        <begin position="1"/>
        <end position="98"/>
    </location>
</feature>
<evidence type="ECO:0000256" key="1">
    <source>
        <dbReference type="SAM" id="MobiDB-lite"/>
    </source>
</evidence>
<name>A0A392Q2Z5_9FABA</name>
<keyword evidence="3" id="KW-1185">Reference proteome</keyword>
<proteinExistence type="predicted"/>
<feature type="compositionally biased region" description="Basic and acidic residues" evidence="1">
    <location>
        <begin position="60"/>
        <end position="88"/>
    </location>
</feature>
<sequence>MKRATEKSSKSQGRKKRSEVATSASKQKNEQRKLKIKQEVPTSDYDETDSDYAEFLKTYDPNKDDSDSSEEEVTKESLKTEESKKDDPELPESGQDSK</sequence>
<comment type="caution">
    <text evidence="2">The sequence shown here is derived from an EMBL/GenBank/DDBJ whole genome shotgun (WGS) entry which is preliminary data.</text>
</comment>
<reference evidence="2 3" key="1">
    <citation type="journal article" date="2018" name="Front. Plant Sci.">
        <title>Red Clover (Trifolium pratense) and Zigzag Clover (T. medium) - A Picture of Genomic Similarities and Differences.</title>
        <authorList>
            <person name="Dluhosova J."/>
            <person name="Istvanek J."/>
            <person name="Nedelnik J."/>
            <person name="Repkova J."/>
        </authorList>
    </citation>
    <scope>NUCLEOTIDE SEQUENCE [LARGE SCALE GENOMIC DNA]</scope>
    <source>
        <strain evidence="3">cv. 10/8</strain>
        <tissue evidence="2">Leaf</tissue>
    </source>
</reference>
<organism evidence="2 3">
    <name type="scientific">Trifolium medium</name>
    <dbReference type="NCBI Taxonomy" id="97028"/>
    <lineage>
        <taxon>Eukaryota</taxon>
        <taxon>Viridiplantae</taxon>
        <taxon>Streptophyta</taxon>
        <taxon>Embryophyta</taxon>
        <taxon>Tracheophyta</taxon>
        <taxon>Spermatophyta</taxon>
        <taxon>Magnoliopsida</taxon>
        <taxon>eudicotyledons</taxon>
        <taxon>Gunneridae</taxon>
        <taxon>Pentapetalae</taxon>
        <taxon>rosids</taxon>
        <taxon>fabids</taxon>
        <taxon>Fabales</taxon>
        <taxon>Fabaceae</taxon>
        <taxon>Papilionoideae</taxon>
        <taxon>50 kb inversion clade</taxon>
        <taxon>NPAAA clade</taxon>
        <taxon>Hologalegina</taxon>
        <taxon>IRL clade</taxon>
        <taxon>Trifolieae</taxon>
        <taxon>Trifolium</taxon>
    </lineage>
</organism>